<reference evidence="2 3" key="1">
    <citation type="journal article" date="2018" name="Genome Announc.">
        <title>Genome Sequence of Geothermobacter sp. HR-1 Iron Reducer from the Loihi Seamount.</title>
        <authorList>
            <person name="Smith H."/>
            <person name="Abuyen K."/>
            <person name="Tremblay J."/>
            <person name="Savalia P."/>
            <person name="Perez-Rodriguez I."/>
            <person name="Emerson D."/>
            <person name="Tully B."/>
            <person name="Amend J."/>
        </authorList>
    </citation>
    <scope>NUCLEOTIDE SEQUENCE [LARGE SCALE GENOMIC DNA]</scope>
    <source>
        <strain evidence="2 3">HR-1</strain>
    </source>
</reference>
<organism evidence="2 3">
    <name type="scientific">Geothermobacter hydrogeniphilus</name>
    <dbReference type="NCBI Taxonomy" id="1969733"/>
    <lineage>
        <taxon>Bacteria</taxon>
        <taxon>Pseudomonadati</taxon>
        <taxon>Thermodesulfobacteriota</taxon>
        <taxon>Desulfuromonadia</taxon>
        <taxon>Desulfuromonadales</taxon>
        <taxon>Geothermobacteraceae</taxon>
        <taxon>Geothermobacter</taxon>
    </lineage>
</organism>
<accession>A0A2K2HEF4</accession>
<dbReference type="AlphaFoldDB" id="A0A2K2HEF4"/>
<comment type="caution">
    <text evidence="2">The sequence shown here is derived from an EMBL/GenBank/DDBJ whole genome shotgun (WGS) entry which is preliminary data.</text>
</comment>
<gene>
    <name evidence="2" type="ORF">C2E25_00055</name>
</gene>
<keyword evidence="1" id="KW-1133">Transmembrane helix</keyword>
<dbReference type="EMBL" id="PPFX01000001">
    <property type="protein sequence ID" value="PNU21660.1"/>
    <property type="molecule type" value="Genomic_DNA"/>
</dbReference>
<evidence type="ECO:0000313" key="3">
    <source>
        <dbReference type="Proteomes" id="UP000236340"/>
    </source>
</evidence>
<sequence>MNNASINCCPGCGEARQDPRVFCPRCRSLLGIGEEGDGEKQVPPGTNRPRGHLLLAGLLTGILVLAGWDGGSPPTGPTDCRQAACPPTSENCISC</sequence>
<keyword evidence="1" id="KW-0472">Membrane</keyword>
<protein>
    <recommendedName>
        <fullName evidence="4">Zinc-ribbon domain-containing protein</fullName>
    </recommendedName>
</protein>
<evidence type="ECO:0008006" key="4">
    <source>
        <dbReference type="Google" id="ProtNLM"/>
    </source>
</evidence>
<proteinExistence type="predicted"/>
<keyword evidence="1" id="KW-0812">Transmembrane</keyword>
<evidence type="ECO:0000313" key="2">
    <source>
        <dbReference type="EMBL" id="PNU21660.1"/>
    </source>
</evidence>
<dbReference type="Proteomes" id="UP000236340">
    <property type="component" value="Unassembled WGS sequence"/>
</dbReference>
<name>A0A2K2HEF4_9BACT</name>
<evidence type="ECO:0000256" key="1">
    <source>
        <dbReference type="SAM" id="Phobius"/>
    </source>
</evidence>
<feature type="transmembrane region" description="Helical" evidence="1">
    <location>
        <begin position="51"/>
        <end position="68"/>
    </location>
</feature>